<organism evidence="1">
    <name type="scientific">Desulfitobacterium hafniense</name>
    <name type="common">Desulfitobacterium frappieri</name>
    <dbReference type="NCBI Taxonomy" id="49338"/>
    <lineage>
        <taxon>Bacteria</taxon>
        <taxon>Bacillati</taxon>
        <taxon>Bacillota</taxon>
        <taxon>Clostridia</taxon>
        <taxon>Eubacteriales</taxon>
        <taxon>Desulfitobacteriaceae</taxon>
        <taxon>Desulfitobacterium</taxon>
    </lineage>
</organism>
<proteinExistence type="predicted"/>
<accession>A0A098AYK1</accession>
<sequence length="49" mass="5197">MCFRPPSAGKPKKCPDCGALNPSVVKNCVKCKADLSAVKTEEKAEDSSQ</sequence>
<protein>
    <submittedName>
        <fullName evidence="1">Uncharacterized protein</fullName>
    </submittedName>
</protein>
<evidence type="ECO:0000313" key="1">
    <source>
        <dbReference type="EMBL" id="CDX01200.1"/>
    </source>
</evidence>
<name>A0A098AYK1_DESHA</name>
<dbReference type="PATRIC" id="fig|49338.4.peg.1420"/>
<gene>
    <name evidence="1" type="ORF">DPCES_1313</name>
</gene>
<reference evidence="1" key="1">
    <citation type="submission" date="2014-07" db="EMBL/GenBank/DDBJ databases">
        <authorList>
            <person name="Hornung V.Bastian."/>
        </authorList>
    </citation>
    <scope>NUCLEOTIDE SEQUENCE</scope>
    <source>
        <strain evidence="1">PCE-S</strain>
    </source>
</reference>
<dbReference type="EMBL" id="LK996017">
    <property type="protein sequence ID" value="CDX01200.1"/>
    <property type="molecule type" value="Genomic_DNA"/>
</dbReference>
<dbReference type="AlphaFoldDB" id="A0A098AYK1"/>